<evidence type="ECO:0000256" key="1">
    <source>
        <dbReference type="ARBA" id="ARBA00023180"/>
    </source>
</evidence>
<comment type="caution">
    <text evidence="4">The sequence shown here is derived from an EMBL/GenBank/DDBJ whole genome shotgun (WGS) entry which is preliminary data.</text>
</comment>
<dbReference type="OrthoDB" id="1928907at2759"/>
<name>A0A7J6V1I2_THATH</name>
<evidence type="ECO:0000259" key="3">
    <source>
        <dbReference type="Pfam" id="PF14380"/>
    </source>
</evidence>
<feature type="domain" description="Wall-associated receptor kinase C-terminal" evidence="3">
    <location>
        <begin position="198"/>
        <end position="250"/>
    </location>
</feature>
<feature type="chain" id="PRO_5029774069" description="Wall-associated receptor kinase C-terminal domain-containing protein" evidence="2">
    <location>
        <begin position="24"/>
        <end position="284"/>
    </location>
</feature>
<dbReference type="InterPro" id="IPR032872">
    <property type="entry name" value="WAK_assoc_C"/>
</dbReference>
<organism evidence="4 5">
    <name type="scientific">Thalictrum thalictroides</name>
    <name type="common">Rue-anemone</name>
    <name type="synonym">Anemone thalictroides</name>
    <dbReference type="NCBI Taxonomy" id="46969"/>
    <lineage>
        <taxon>Eukaryota</taxon>
        <taxon>Viridiplantae</taxon>
        <taxon>Streptophyta</taxon>
        <taxon>Embryophyta</taxon>
        <taxon>Tracheophyta</taxon>
        <taxon>Spermatophyta</taxon>
        <taxon>Magnoliopsida</taxon>
        <taxon>Ranunculales</taxon>
        <taxon>Ranunculaceae</taxon>
        <taxon>Thalictroideae</taxon>
        <taxon>Thalictrum</taxon>
    </lineage>
</organism>
<dbReference type="EMBL" id="JABWDY010039756">
    <property type="protein sequence ID" value="KAF5178683.1"/>
    <property type="molecule type" value="Genomic_DNA"/>
</dbReference>
<evidence type="ECO:0000313" key="4">
    <source>
        <dbReference type="EMBL" id="KAF5178683.1"/>
    </source>
</evidence>
<keyword evidence="1" id="KW-0325">Glycoprotein</keyword>
<feature type="non-terminal residue" evidence="4">
    <location>
        <position position="1"/>
    </location>
</feature>
<evidence type="ECO:0000313" key="5">
    <source>
        <dbReference type="Proteomes" id="UP000554482"/>
    </source>
</evidence>
<accession>A0A7J6V1I2</accession>
<dbReference type="AlphaFoldDB" id="A0A7J6V1I2"/>
<dbReference type="Proteomes" id="UP000554482">
    <property type="component" value="Unassembled WGS sequence"/>
</dbReference>
<proteinExistence type="predicted"/>
<protein>
    <recommendedName>
        <fullName evidence="3">Wall-associated receptor kinase C-terminal domain-containing protein</fullName>
    </recommendedName>
</protein>
<dbReference type="Pfam" id="PF14380">
    <property type="entry name" value="WAK_assoc"/>
    <property type="match status" value="1"/>
</dbReference>
<evidence type="ECO:0000256" key="2">
    <source>
        <dbReference type="SAM" id="SignalP"/>
    </source>
</evidence>
<reference evidence="4 5" key="1">
    <citation type="submission" date="2020-06" db="EMBL/GenBank/DDBJ databases">
        <title>Transcriptomic and genomic resources for Thalictrum thalictroides and T. hernandezii: Facilitating candidate gene discovery in an emerging model plant lineage.</title>
        <authorList>
            <person name="Arias T."/>
            <person name="Riano-Pachon D.M."/>
            <person name="Di Stilio V.S."/>
        </authorList>
    </citation>
    <scope>NUCLEOTIDE SEQUENCE [LARGE SCALE GENOMIC DNA]</scope>
    <source>
        <strain evidence="5">cv. WT478/WT964</strain>
        <tissue evidence="4">Leaves</tissue>
    </source>
</reference>
<keyword evidence="2" id="KW-0732">Signal</keyword>
<sequence>MKLPLNIFLYLLILHVFFNLSHSTNDNSSYYYNQCIPSTCGNSLLQFPFGKNSLCNSAYTSIHCENSDVFLKDDENPSIKFIFLQNLTKEVYANRSVRLVDSSLIGCGPIPPFSGLSPYSEKWLMLGNVGYTVDYRTGTLFNCTEEPDANTLSKLKKAPCLECGETTNLCYFYDGNMDDVANCRTFRTAIPVTLFSNFTGVVELRSLLQKGFVVEWTEKCNLCMEKDEGRCGYLNEERKSGDEFCFCKDGIHRNNCSDGIILNLDASGKDPRTKPRKRAITIVV</sequence>
<keyword evidence="5" id="KW-1185">Reference proteome</keyword>
<gene>
    <name evidence="4" type="ORF">FRX31_031730</name>
</gene>
<feature type="signal peptide" evidence="2">
    <location>
        <begin position="1"/>
        <end position="23"/>
    </location>
</feature>
<dbReference type="PANTHER" id="PTHR33138">
    <property type="entry name" value="OS01G0690200 PROTEIN"/>
    <property type="match status" value="1"/>
</dbReference>
<dbReference type="PANTHER" id="PTHR33138:SF1">
    <property type="entry name" value="OS01G0113900 PROTEIN"/>
    <property type="match status" value="1"/>
</dbReference>